<dbReference type="Gene3D" id="1.10.470.10">
    <property type="entry name" value="Variant Surface Glycoprotein, subunit A, domain 2"/>
    <property type="match status" value="1"/>
</dbReference>
<evidence type="ECO:0000313" key="11">
    <source>
        <dbReference type="EMBL" id="AGH60042.1"/>
    </source>
</evidence>
<feature type="chain" id="PRO_5004057783" evidence="9">
    <location>
        <begin position="26"/>
        <end position="480"/>
    </location>
</feature>
<accession>M4SZB5</accession>
<dbReference type="Pfam" id="PF00913">
    <property type="entry name" value="Trypan_glycop"/>
    <property type="match status" value="1"/>
</dbReference>
<dbReference type="SUPFAM" id="SSF118251">
    <property type="entry name" value="Variant surface glycoprotein MITAT 1.2, VSG 221, C-terminal domain"/>
    <property type="match status" value="1"/>
</dbReference>
<dbReference type="EMBL" id="KC612611">
    <property type="protein sequence ID" value="AGH60042.1"/>
    <property type="molecule type" value="Genomic_DNA"/>
</dbReference>
<comment type="function">
    <text evidence="1">VSG forms a coat on the surface of the parasite. The trypanosome evades the immune response of the host by expressing a series of antigenically distinct VSGs from an estimated 1000 VSG genes.</text>
</comment>
<feature type="region of interest" description="Disordered" evidence="8">
    <location>
        <begin position="170"/>
        <end position="192"/>
    </location>
</feature>
<dbReference type="GO" id="GO:0098552">
    <property type="term" value="C:side of membrane"/>
    <property type="evidence" value="ECO:0007669"/>
    <property type="project" value="UniProtKB-KW"/>
</dbReference>
<keyword evidence="9" id="KW-0732">Signal</keyword>
<dbReference type="Gene3D" id="3.90.150.10">
    <property type="entry name" value="Variant Surface Glycoprotein, subunit A domain 1"/>
    <property type="match status" value="1"/>
</dbReference>
<sequence length="480" mass="51738">MACNRHLFAAAATVLLLTRIQMADSAGSAELPQQQKEALCSLAEELSNYPAFYAEQIKSHLTQEKNLQATELKLRIHAAKAGSERAKLIIPVLDAYNDKCKTSITKVQGDLVPGVAAVDAAAYLSGRITEALDILADLHQDGRSGSGAGCLTASAGQVVQGRSQLKACGKTRKGAGAAKPRPSKELTSKGYPKLTSTAGGTQIIAGTANCAPLALYSTASGLDSNQVTDGMTLVDGFVKLTTSSNQYTLEQLDSLDQDNKLTQAPAFATAYIKNKAYKPAATSSCEPAQLTLQDVQNSPAARLSFRKLYQNKSDKYTPATDDDGIKQAMATAYGAAPRFTENWVNKALKDKVPKAALGENSGGDHDLEQETNIDTLRQILNYYSAVAILRESSKDTGRTSSSSCPTNQAVSKKTPSKEDCKEHTEQGPCEKAGCKFDNTKKEGEKCFSDPETKTTKKDGKDEENYLNLYRQRTKRMRESY</sequence>
<evidence type="ECO:0000256" key="3">
    <source>
        <dbReference type="ARBA" id="ARBA00022475"/>
    </source>
</evidence>
<keyword evidence="3" id="KW-1003">Cell membrane</keyword>
<keyword evidence="4" id="KW-0336">GPI-anchor</keyword>
<feature type="region of interest" description="Disordered" evidence="8">
    <location>
        <begin position="440"/>
        <end position="462"/>
    </location>
</feature>
<evidence type="ECO:0000256" key="9">
    <source>
        <dbReference type="SAM" id="SignalP"/>
    </source>
</evidence>
<dbReference type="InterPro" id="IPR027446">
    <property type="entry name" value="VSG_C_dom_sf"/>
</dbReference>
<dbReference type="GO" id="GO:0005886">
    <property type="term" value="C:plasma membrane"/>
    <property type="evidence" value="ECO:0007669"/>
    <property type="project" value="UniProtKB-SubCell"/>
</dbReference>
<dbReference type="AlphaFoldDB" id="M4SZB5"/>
<feature type="region of interest" description="Disordered" evidence="8">
    <location>
        <begin position="394"/>
        <end position="428"/>
    </location>
</feature>
<evidence type="ECO:0000259" key="10">
    <source>
        <dbReference type="Pfam" id="PF00913"/>
    </source>
</evidence>
<reference evidence="11" key="2">
    <citation type="journal article" date="2014" name="Mol. Biochem. Parasitol.">
        <title>Capturing the variant surface glycoprotein repertoire (the VSGnome) of Trypanosoma brucei Lister 427.</title>
        <authorList>
            <person name="Cross G.A."/>
            <person name="Kim H.S."/>
            <person name="Wickstead B."/>
        </authorList>
    </citation>
    <scope>NUCLEOTIDE SEQUENCE</scope>
    <source>
        <strain evidence="11">Lister 427</strain>
    </source>
</reference>
<name>M4SZB5_9TRYP</name>
<organism evidence="11">
    <name type="scientific">Trypanosoma brucei</name>
    <dbReference type="NCBI Taxonomy" id="5691"/>
    <lineage>
        <taxon>Eukaryota</taxon>
        <taxon>Discoba</taxon>
        <taxon>Euglenozoa</taxon>
        <taxon>Kinetoplastea</taxon>
        <taxon>Metakinetoplastina</taxon>
        <taxon>Trypanosomatida</taxon>
        <taxon>Trypanosomatidae</taxon>
        <taxon>Trypanosoma</taxon>
    </lineage>
</organism>
<evidence type="ECO:0000256" key="7">
    <source>
        <dbReference type="ARBA" id="ARBA00023288"/>
    </source>
</evidence>
<evidence type="ECO:0000256" key="5">
    <source>
        <dbReference type="ARBA" id="ARBA00023136"/>
    </source>
</evidence>
<keyword evidence="7" id="KW-0449">Lipoprotein</keyword>
<feature type="domain" description="Trypanosome variant surface glycoprotein A-type N-terminal" evidence="10">
    <location>
        <begin position="15"/>
        <end position="384"/>
    </location>
</feature>
<protein>
    <submittedName>
        <fullName evidence="11">Variant surface glycoprotein 1102</fullName>
    </submittedName>
</protein>
<feature type="compositionally biased region" description="Polar residues" evidence="8">
    <location>
        <begin position="404"/>
        <end position="413"/>
    </location>
</feature>
<keyword evidence="6" id="KW-0325">Glycoprotein</keyword>
<dbReference type="GO" id="GO:0042783">
    <property type="term" value="P:symbiont-mediated evasion of host immune response"/>
    <property type="evidence" value="ECO:0007669"/>
    <property type="project" value="InterPro"/>
</dbReference>
<reference evidence="11" key="1">
    <citation type="submission" date="2013-02" db="EMBL/GenBank/DDBJ databases">
        <authorList>
            <person name="Cross G.A.M."/>
            <person name="Kim H.-S."/>
            <person name="Wickstead B."/>
        </authorList>
    </citation>
    <scope>NUCLEOTIDE SEQUENCE</scope>
    <source>
        <strain evidence="11">Lister 427</strain>
    </source>
</reference>
<proteinExistence type="predicted"/>
<dbReference type="VEuPathDB" id="TriTrypDB:Tb427_000051800"/>
<feature type="signal peptide" evidence="9">
    <location>
        <begin position="1"/>
        <end position="25"/>
    </location>
</feature>
<feature type="compositionally biased region" description="Basic and acidic residues" evidence="8">
    <location>
        <begin position="415"/>
        <end position="425"/>
    </location>
</feature>
<dbReference type="SUPFAM" id="SSF58087">
    <property type="entry name" value="Variant surface glycoprotein (N-terminal domain)"/>
    <property type="match status" value="1"/>
</dbReference>
<evidence type="ECO:0000256" key="6">
    <source>
        <dbReference type="ARBA" id="ARBA00023180"/>
    </source>
</evidence>
<comment type="subcellular location">
    <subcellularLocation>
        <location evidence="2">Cell membrane</location>
        <topology evidence="2">Lipid-anchor</topology>
        <topology evidence="2">GPI-anchor</topology>
    </subcellularLocation>
</comment>
<evidence type="ECO:0000256" key="2">
    <source>
        <dbReference type="ARBA" id="ARBA00004609"/>
    </source>
</evidence>
<keyword evidence="5" id="KW-0472">Membrane</keyword>
<evidence type="ECO:0000256" key="4">
    <source>
        <dbReference type="ARBA" id="ARBA00022622"/>
    </source>
</evidence>
<evidence type="ECO:0000256" key="1">
    <source>
        <dbReference type="ARBA" id="ARBA00002523"/>
    </source>
</evidence>
<dbReference type="InterPro" id="IPR001812">
    <property type="entry name" value="Trypano_VSG_A_N_dom"/>
</dbReference>
<evidence type="ECO:0000256" key="8">
    <source>
        <dbReference type="SAM" id="MobiDB-lite"/>
    </source>
</evidence>